<dbReference type="PROSITE" id="PS50119">
    <property type="entry name" value="ZF_BBOX"/>
    <property type="match status" value="1"/>
</dbReference>
<evidence type="ECO:0000256" key="4">
    <source>
        <dbReference type="ARBA" id="ARBA00022833"/>
    </source>
</evidence>
<dbReference type="EMBL" id="BTSX01000001">
    <property type="protein sequence ID" value="GMS81044.1"/>
    <property type="molecule type" value="Genomic_DNA"/>
</dbReference>
<dbReference type="Pfam" id="PF03915">
    <property type="entry name" value="AIP3"/>
    <property type="match status" value="1"/>
</dbReference>
<feature type="domain" description="RING-type" evidence="8">
    <location>
        <begin position="9"/>
        <end position="42"/>
    </location>
</feature>
<dbReference type="Gene3D" id="3.30.160.60">
    <property type="entry name" value="Classic Zinc Finger"/>
    <property type="match status" value="1"/>
</dbReference>
<feature type="region of interest" description="Disordered" evidence="7">
    <location>
        <begin position="542"/>
        <end position="591"/>
    </location>
</feature>
<feature type="compositionally biased region" description="Basic and acidic residues" evidence="7">
    <location>
        <begin position="330"/>
        <end position="340"/>
    </location>
</feature>
<evidence type="ECO:0000259" key="9">
    <source>
        <dbReference type="PROSITE" id="PS50119"/>
    </source>
</evidence>
<keyword evidence="2" id="KW-0479">Metal-binding</keyword>
<dbReference type="PROSITE" id="PS00518">
    <property type="entry name" value="ZF_RING_1"/>
    <property type="match status" value="1"/>
</dbReference>
<protein>
    <recommendedName>
        <fullName evidence="1">RING finger protein 207</fullName>
    </recommendedName>
</protein>
<dbReference type="SMART" id="SM00336">
    <property type="entry name" value="BBOX"/>
    <property type="match status" value="1"/>
</dbReference>
<dbReference type="Pfam" id="PF00643">
    <property type="entry name" value="zf-B_box"/>
    <property type="match status" value="1"/>
</dbReference>
<evidence type="ECO:0000256" key="1">
    <source>
        <dbReference type="ARBA" id="ARBA00021526"/>
    </source>
</evidence>
<keyword evidence="3 5" id="KW-0863">Zinc-finger</keyword>
<evidence type="ECO:0000256" key="3">
    <source>
        <dbReference type="ARBA" id="ARBA00022771"/>
    </source>
</evidence>
<evidence type="ECO:0000256" key="5">
    <source>
        <dbReference type="PROSITE-ProRule" id="PRU00024"/>
    </source>
</evidence>
<sequence length="831" mass="93669">MTTLSPLDCATCEKELHDPIYLDCSHLFCKDCISGRSDCPTCGKLIPSDFSFDVDPLTSFLIDTSHEAAESCANCERISQPMYFCETCQQSLCAGCKAETHEARMFARHRVVPLEERARVRGATSCTLHPTQPYVLWCGETKRLVCIDCFKGRSIESGHSFIAIDQAHRAQLEKLEQWAERLQAFQEERREEAAARERLITEINESAKATRNDIWSVCQQVVDTVVGVREKLTRQLEEERRKKEEECRMEIGVCTRAVSSGSYCLLSTHILCSVASFIDFLQLNGELVRRIQNHLSTPAPPPPPSSSSTINTRGELTKALEGVLGLARPVERGGGRRKEQSGGYKGRSGSPVSVLSKYQMIVDLAGAFGGLMVQVEGPLREVNGEVARLTRAVQERQRDITMRKLLLRKEEIEGTVQSLESVRDRVRALIDRQKALRPEAQAMWEEELDRVTRQQAIFRRKMDDAASLEEQADRALTVSRMLMPFAEGIEKMTEILDRKRLHPPDPAPMESICIQINTLSPDSRTRVQAIEKEEQLRIAREVRRREEEDESTKQKTVQSLKHTKRRENRKSLHRIVDDRRERSPGGTDVALLSPFHRHTTSMTSEDSEVESVTVGVDLLFESDRERSTRWRHETTEDDEETTSAVVTEERRSAVFRINMRKEAQVAERQQAAVNVAARRHTVLSSLNRAIEDYGGGEGNLKASEVKKAERCRANTGDPLDHDRPLSASLLLPPVSISIDDRRATVSGEGREDTVADLSVSMTSLLSPQGVVPAVPFVPQEVFKRANSTVSADSGMKLGAFEIRERMLESLKGRVTRYEDGEEEKEEETVRL</sequence>
<dbReference type="PANTHER" id="PTHR22635:SF0">
    <property type="entry name" value="RING FINGER PROTEIN 207"/>
    <property type="match status" value="1"/>
</dbReference>
<dbReference type="SUPFAM" id="SSF57850">
    <property type="entry name" value="RING/U-box"/>
    <property type="match status" value="1"/>
</dbReference>
<dbReference type="GO" id="GO:0048471">
    <property type="term" value="C:perinuclear region of cytoplasm"/>
    <property type="evidence" value="ECO:0007669"/>
    <property type="project" value="TreeGrafter"/>
</dbReference>
<keyword evidence="6" id="KW-0175">Coiled coil</keyword>
<dbReference type="Proteomes" id="UP001432027">
    <property type="component" value="Unassembled WGS sequence"/>
</dbReference>
<keyword evidence="11" id="KW-1185">Reference proteome</keyword>
<dbReference type="InterPro" id="IPR017907">
    <property type="entry name" value="Znf_RING_CS"/>
</dbReference>
<dbReference type="Gene3D" id="3.30.40.10">
    <property type="entry name" value="Zinc/RING finger domain, C3HC4 (zinc finger)"/>
    <property type="match status" value="1"/>
</dbReference>
<feature type="compositionally biased region" description="Basic residues" evidence="7">
    <location>
        <begin position="561"/>
        <end position="573"/>
    </location>
</feature>
<evidence type="ECO:0000256" key="2">
    <source>
        <dbReference type="ARBA" id="ARBA00022723"/>
    </source>
</evidence>
<dbReference type="PANTHER" id="PTHR22635">
    <property type="entry name" value="RING FINGER PROTEIN 207"/>
    <property type="match status" value="1"/>
</dbReference>
<name>A0AAV5SI06_9BILA</name>
<dbReference type="Gene3D" id="1.20.58.1540">
    <property type="entry name" value="Actin interacting protein 3, C-terminal domain"/>
    <property type="match status" value="1"/>
</dbReference>
<dbReference type="InterPro" id="IPR039320">
    <property type="entry name" value="RNF207"/>
</dbReference>
<feature type="domain" description="B box-type" evidence="9">
    <location>
        <begin position="67"/>
        <end position="114"/>
    </location>
</feature>
<dbReference type="InterPro" id="IPR001841">
    <property type="entry name" value="Znf_RING"/>
</dbReference>
<dbReference type="GO" id="GO:0044325">
    <property type="term" value="F:transmembrane transporter binding"/>
    <property type="evidence" value="ECO:0007669"/>
    <property type="project" value="TreeGrafter"/>
</dbReference>
<dbReference type="SMART" id="SM00184">
    <property type="entry name" value="RING"/>
    <property type="match status" value="1"/>
</dbReference>
<dbReference type="InterPro" id="IPR000315">
    <property type="entry name" value="Znf_B-box"/>
</dbReference>
<dbReference type="InterPro" id="IPR013083">
    <property type="entry name" value="Znf_RING/FYVE/PHD"/>
</dbReference>
<feature type="coiled-coil region" evidence="6">
    <location>
        <begin position="379"/>
        <end position="422"/>
    </location>
</feature>
<evidence type="ECO:0000256" key="7">
    <source>
        <dbReference type="SAM" id="MobiDB-lite"/>
    </source>
</evidence>
<comment type="caution">
    <text evidence="10">The sequence shown here is derived from an EMBL/GenBank/DDBJ whole genome shotgun (WGS) entry which is preliminary data.</text>
</comment>
<feature type="region of interest" description="Disordered" evidence="7">
    <location>
        <begin position="330"/>
        <end position="351"/>
    </location>
</feature>
<dbReference type="InterPro" id="IPR022782">
    <property type="entry name" value="AIP3-like_C"/>
</dbReference>
<feature type="coiled-coil region" evidence="6">
    <location>
        <begin position="168"/>
        <end position="202"/>
    </location>
</feature>
<evidence type="ECO:0000313" key="11">
    <source>
        <dbReference type="Proteomes" id="UP001432027"/>
    </source>
</evidence>
<dbReference type="PROSITE" id="PS50089">
    <property type="entry name" value="ZF_RING_2"/>
    <property type="match status" value="1"/>
</dbReference>
<reference evidence="10" key="1">
    <citation type="submission" date="2023-10" db="EMBL/GenBank/DDBJ databases">
        <title>Genome assembly of Pristionchus species.</title>
        <authorList>
            <person name="Yoshida K."/>
            <person name="Sommer R.J."/>
        </authorList>
    </citation>
    <scope>NUCLEOTIDE SEQUENCE</scope>
    <source>
        <strain evidence="10">RS0144</strain>
    </source>
</reference>
<dbReference type="SUPFAM" id="SSF57845">
    <property type="entry name" value="B-box zinc-binding domain"/>
    <property type="match status" value="1"/>
</dbReference>
<proteinExistence type="predicted"/>
<evidence type="ECO:0000259" key="8">
    <source>
        <dbReference type="PROSITE" id="PS50089"/>
    </source>
</evidence>
<dbReference type="AlphaFoldDB" id="A0AAV5SI06"/>
<feature type="compositionally biased region" description="Basic and acidic residues" evidence="7">
    <location>
        <begin position="574"/>
        <end position="583"/>
    </location>
</feature>
<accession>A0AAV5SI06</accession>
<keyword evidence="4" id="KW-0862">Zinc</keyword>
<evidence type="ECO:0000313" key="10">
    <source>
        <dbReference type="EMBL" id="GMS81044.1"/>
    </source>
</evidence>
<gene>
    <name evidence="10" type="ORF">PENTCL1PPCAC_3219</name>
</gene>
<dbReference type="GO" id="GO:0008270">
    <property type="term" value="F:zinc ion binding"/>
    <property type="evidence" value="ECO:0007669"/>
    <property type="project" value="UniProtKB-KW"/>
</dbReference>
<organism evidence="10 11">
    <name type="scientific">Pristionchus entomophagus</name>
    <dbReference type="NCBI Taxonomy" id="358040"/>
    <lineage>
        <taxon>Eukaryota</taxon>
        <taxon>Metazoa</taxon>
        <taxon>Ecdysozoa</taxon>
        <taxon>Nematoda</taxon>
        <taxon>Chromadorea</taxon>
        <taxon>Rhabditida</taxon>
        <taxon>Rhabditina</taxon>
        <taxon>Diplogasteromorpha</taxon>
        <taxon>Diplogasteroidea</taxon>
        <taxon>Neodiplogasteridae</taxon>
        <taxon>Pristionchus</taxon>
    </lineage>
</organism>
<evidence type="ECO:0000256" key="6">
    <source>
        <dbReference type="SAM" id="Coils"/>
    </source>
</evidence>
<dbReference type="CDD" id="cd19814">
    <property type="entry name" value="Bbox1_RNF207-like"/>
    <property type="match status" value="1"/>
</dbReference>
<dbReference type="GO" id="GO:0030544">
    <property type="term" value="F:Hsp70 protein binding"/>
    <property type="evidence" value="ECO:0007669"/>
    <property type="project" value="InterPro"/>
</dbReference>